<evidence type="ECO:0000313" key="3">
    <source>
        <dbReference type="Proteomes" id="UP000319103"/>
    </source>
</evidence>
<dbReference type="OrthoDB" id="9800162at2"/>
<evidence type="ECO:0000259" key="1">
    <source>
        <dbReference type="Pfam" id="PF12902"/>
    </source>
</evidence>
<comment type="caution">
    <text evidence="2">The sequence shown here is derived from an EMBL/GenBank/DDBJ whole genome shotgun (WGS) entry which is preliminary data.</text>
</comment>
<proteinExistence type="predicted"/>
<dbReference type="RefSeq" id="WP_141632095.1">
    <property type="nucleotide sequence ID" value="NZ_VIGB01000003.1"/>
</dbReference>
<dbReference type="AlphaFoldDB" id="A0A540VX79"/>
<protein>
    <recommendedName>
        <fullName evidence="1">Iminophenyl-pyruvate dimer synthase domain-containing protein</fullName>
    </recommendedName>
</protein>
<dbReference type="PANTHER" id="PTHR34400:SF4">
    <property type="entry name" value="MEMBRANE PROTEIN"/>
    <property type="match status" value="1"/>
</dbReference>
<name>A0A540VX79_9ACTN</name>
<keyword evidence="3" id="KW-1185">Reference proteome</keyword>
<sequence length="315" mass="34799">MLHMTLVANMLNAVGGKPVVADPRFVTDYPAKLPYAKEQVPIALRNFGPEAIRTGLWIERPERIDELPGAGEGPDPRGWTSIGQFYATIREGMIRLAERHPDLFSGKLEYQIGPEDFYNSGGMAFPVTDLPSALKAIELIAEQGEGLPGSIYNPDRRLFGQAREVAHYFRFMEIHQERRYGPLDTPASGPTGPALPVDWTAAYRIDPEAKVADYPPGSEVRTAADRFNRVYARLLRLLDRSFNGEPEQLRAAVPVMLELRDLARQLYANPHPDPHKVAHGLHASPTFEITHLELAHAKADLEAGAGSAPLLAELA</sequence>
<dbReference type="InterPro" id="IPR012347">
    <property type="entry name" value="Ferritin-like"/>
</dbReference>
<feature type="domain" description="Iminophenyl-pyruvate dimer synthase" evidence="1">
    <location>
        <begin position="1"/>
        <end position="175"/>
    </location>
</feature>
<organism evidence="2 3">
    <name type="scientific">Kitasatospora acidiphila</name>
    <dbReference type="NCBI Taxonomy" id="2567942"/>
    <lineage>
        <taxon>Bacteria</taxon>
        <taxon>Bacillati</taxon>
        <taxon>Actinomycetota</taxon>
        <taxon>Actinomycetes</taxon>
        <taxon>Kitasatosporales</taxon>
        <taxon>Streptomycetaceae</taxon>
        <taxon>Kitasatospora</taxon>
    </lineage>
</organism>
<dbReference type="PANTHER" id="PTHR34400">
    <property type="match status" value="1"/>
</dbReference>
<dbReference type="Pfam" id="PF12902">
    <property type="entry name" value="Ferritin-like"/>
    <property type="match status" value="1"/>
</dbReference>
<accession>A0A540VX79</accession>
<dbReference type="Proteomes" id="UP000319103">
    <property type="component" value="Unassembled WGS sequence"/>
</dbReference>
<dbReference type="InterPro" id="IPR026820">
    <property type="entry name" value="VioB/RebD_dom"/>
</dbReference>
<dbReference type="EMBL" id="VIGB01000003">
    <property type="protein sequence ID" value="TQF01363.1"/>
    <property type="molecule type" value="Genomic_DNA"/>
</dbReference>
<evidence type="ECO:0000313" key="2">
    <source>
        <dbReference type="EMBL" id="TQF01363.1"/>
    </source>
</evidence>
<gene>
    <name evidence="2" type="ORF">E6W39_02815</name>
</gene>
<dbReference type="Gene3D" id="1.20.1260.10">
    <property type="match status" value="1"/>
</dbReference>
<reference evidence="2 3" key="1">
    <citation type="submission" date="2019-06" db="EMBL/GenBank/DDBJ databases">
        <title>Description of Kitasatospora acidophila sp. nov. isolated from pine grove soil, and reclassification of Streptomyces novaecaesareae to Kitasatospora novaeceasareae comb. nov.</title>
        <authorList>
            <person name="Kim M.J."/>
        </authorList>
    </citation>
    <scope>NUCLEOTIDE SEQUENCE [LARGE SCALE GENOMIC DNA]</scope>
    <source>
        <strain evidence="2 3">MMS16-CNU292</strain>
    </source>
</reference>